<accession>A0AAN6MBK8</accession>
<dbReference type="AlphaFoldDB" id="A0AAN6MBK8"/>
<reference evidence="1" key="2">
    <citation type="submission" date="2023-05" db="EMBL/GenBank/DDBJ databases">
        <authorList>
            <consortium name="Lawrence Berkeley National Laboratory"/>
            <person name="Steindorff A."/>
            <person name="Hensen N."/>
            <person name="Bonometti L."/>
            <person name="Westerberg I."/>
            <person name="Brannstrom I.O."/>
            <person name="Guillou S."/>
            <person name="Cros-Aarteil S."/>
            <person name="Calhoun S."/>
            <person name="Haridas S."/>
            <person name="Kuo A."/>
            <person name="Mondo S."/>
            <person name="Pangilinan J."/>
            <person name="Riley R."/>
            <person name="Labutti K."/>
            <person name="Andreopoulos B."/>
            <person name="Lipzen A."/>
            <person name="Chen C."/>
            <person name="Yanf M."/>
            <person name="Daum C."/>
            <person name="Ng V."/>
            <person name="Clum A."/>
            <person name="Ohm R."/>
            <person name="Martin F."/>
            <person name="Silar P."/>
            <person name="Natvig D."/>
            <person name="Lalanne C."/>
            <person name="Gautier V."/>
            <person name="Ament-Velasquez S.L."/>
            <person name="Kruys A."/>
            <person name="Hutchinson M.I."/>
            <person name="Powell A.J."/>
            <person name="Barry K."/>
            <person name="Miller A.N."/>
            <person name="Grigoriev I.V."/>
            <person name="Debuchy R."/>
            <person name="Gladieux P."/>
            <person name="Thoren M.H."/>
            <person name="Johannesson H."/>
        </authorList>
    </citation>
    <scope>NUCLEOTIDE SEQUENCE</scope>
    <source>
        <strain evidence="1">CBS 103.79</strain>
    </source>
</reference>
<protein>
    <recommendedName>
        <fullName evidence="3">Nicotinamide N-methyltransferase</fullName>
    </recommendedName>
</protein>
<organism evidence="1 2">
    <name type="scientific">Staphylotrichum tortipilum</name>
    <dbReference type="NCBI Taxonomy" id="2831512"/>
    <lineage>
        <taxon>Eukaryota</taxon>
        <taxon>Fungi</taxon>
        <taxon>Dikarya</taxon>
        <taxon>Ascomycota</taxon>
        <taxon>Pezizomycotina</taxon>
        <taxon>Sordariomycetes</taxon>
        <taxon>Sordariomycetidae</taxon>
        <taxon>Sordariales</taxon>
        <taxon>Chaetomiaceae</taxon>
        <taxon>Staphylotrichum</taxon>
    </lineage>
</organism>
<dbReference type="InterPro" id="IPR029063">
    <property type="entry name" value="SAM-dependent_MTases_sf"/>
</dbReference>
<name>A0AAN6MBK8_9PEZI</name>
<reference evidence="1" key="1">
    <citation type="journal article" date="2023" name="Mol. Phylogenet. Evol.">
        <title>Genome-scale phylogeny and comparative genomics of the fungal order Sordariales.</title>
        <authorList>
            <person name="Hensen N."/>
            <person name="Bonometti L."/>
            <person name="Westerberg I."/>
            <person name="Brannstrom I.O."/>
            <person name="Guillou S."/>
            <person name="Cros-Aarteil S."/>
            <person name="Calhoun S."/>
            <person name="Haridas S."/>
            <person name="Kuo A."/>
            <person name="Mondo S."/>
            <person name="Pangilinan J."/>
            <person name="Riley R."/>
            <person name="LaButti K."/>
            <person name="Andreopoulos B."/>
            <person name="Lipzen A."/>
            <person name="Chen C."/>
            <person name="Yan M."/>
            <person name="Daum C."/>
            <person name="Ng V."/>
            <person name="Clum A."/>
            <person name="Steindorff A."/>
            <person name="Ohm R.A."/>
            <person name="Martin F."/>
            <person name="Silar P."/>
            <person name="Natvig D.O."/>
            <person name="Lalanne C."/>
            <person name="Gautier V."/>
            <person name="Ament-Velasquez S.L."/>
            <person name="Kruys A."/>
            <person name="Hutchinson M.I."/>
            <person name="Powell A.J."/>
            <person name="Barry K."/>
            <person name="Miller A.N."/>
            <person name="Grigoriev I.V."/>
            <person name="Debuchy R."/>
            <person name="Gladieux P."/>
            <person name="Hiltunen Thoren M."/>
            <person name="Johannesson H."/>
        </authorList>
    </citation>
    <scope>NUCLEOTIDE SEQUENCE</scope>
    <source>
        <strain evidence="1">CBS 103.79</strain>
    </source>
</reference>
<dbReference type="GO" id="GO:0008757">
    <property type="term" value="F:S-adenosylmethionine-dependent methyltransferase activity"/>
    <property type="evidence" value="ECO:0007669"/>
    <property type="project" value="UniProtKB-ARBA"/>
</dbReference>
<sequence>MALTSRLSHPPTTTTDPEDHFASSLGVIFPDDVTNQHSAPDDANTILYTSPHLPSPISLRLACAHEEADRYLFSHYLWNAGLLLAELIEADTLKLPPPPPPPATDTAREKTAIAPGAGMFDVSGLRTIEFGAGTGLPSIVAALAGARGVVATDYPSRVVLEALQGNLDAAVQEKKAAAGAFTVEEVRVEGHAWGELDTAFAQEGRGRFDRVMAADVLWMPWQHENLRRSIAWFLKEGRSAKAWVIGGFHTGRETTGAFFEREALAEVGLEVEHLWERDCDGLEREWAWDRGMEEASIRKRWLAVGVLRRITLGESVPS</sequence>
<evidence type="ECO:0000313" key="2">
    <source>
        <dbReference type="Proteomes" id="UP001303889"/>
    </source>
</evidence>
<evidence type="ECO:0000313" key="1">
    <source>
        <dbReference type="EMBL" id="KAK3897901.1"/>
    </source>
</evidence>
<dbReference type="EMBL" id="MU856044">
    <property type="protein sequence ID" value="KAK3897901.1"/>
    <property type="molecule type" value="Genomic_DNA"/>
</dbReference>
<dbReference type="Proteomes" id="UP001303889">
    <property type="component" value="Unassembled WGS sequence"/>
</dbReference>
<keyword evidence="2" id="KW-1185">Reference proteome</keyword>
<dbReference type="Pfam" id="PF10294">
    <property type="entry name" value="Methyltransf_16"/>
    <property type="match status" value="1"/>
</dbReference>
<dbReference type="InterPro" id="IPR019410">
    <property type="entry name" value="Methyltransf_16"/>
</dbReference>
<dbReference type="GO" id="GO:0005737">
    <property type="term" value="C:cytoplasm"/>
    <property type="evidence" value="ECO:0007669"/>
    <property type="project" value="TreeGrafter"/>
</dbReference>
<gene>
    <name evidence="1" type="ORF">C8A05DRAFT_19422</name>
</gene>
<dbReference type="PANTHER" id="PTHR14614">
    <property type="entry name" value="HEPATOCELLULAR CARCINOMA-ASSOCIATED ANTIGEN"/>
    <property type="match status" value="1"/>
</dbReference>
<dbReference type="SUPFAM" id="SSF53335">
    <property type="entry name" value="S-adenosyl-L-methionine-dependent methyltransferases"/>
    <property type="match status" value="1"/>
</dbReference>
<dbReference type="PANTHER" id="PTHR14614:SF104">
    <property type="entry name" value="N-METHYLTRANSFERASE, PUTATIVE (AFU_ORTHOLOGUE AFUA_1G17750)-RELATED"/>
    <property type="match status" value="1"/>
</dbReference>
<comment type="caution">
    <text evidence="1">The sequence shown here is derived from an EMBL/GenBank/DDBJ whole genome shotgun (WGS) entry which is preliminary data.</text>
</comment>
<proteinExistence type="predicted"/>
<evidence type="ECO:0008006" key="3">
    <source>
        <dbReference type="Google" id="ProtNLM"/>
    </source>
</evidence>
<dbReference type="Gene3D" id="3.40.50.150">
    <property type="entry name" value="Vaccinia Virus protein VP39"/>
    <property type="match status" value="1"/>
</dbReference>